<keyword evidence="2" id="KW-1185">Reference proteome</keyword>
<accession>A0A9N9K7L2</accession>
<reference evidence="1" key="1">
    <citation type="submission" date="2021-06" db="EMBL/GenBank/DDBJ databases">
        <authorList>
            <person name="Kallberg Y."/>
            <person name="Tangrot J."/>
            <person name="Rosling A."/>
        </authorList>
    </citation>
    <scope>NUCLEOTIDE SEQUENCE</scope>
    <source>
        <strain evidence="1">MA453B</strain>
    </source>
</reference>
<feature type="non-terminal residue" evidence="1">
    <location>
        <position position="1"/>
    </location>
</feature>
<proteinExistence type="predicted"/>
<comment type="caution">
    <text evidence="1">The sequence shown here is derived from an EMBL/GenBank/DDBJ whole genome shotgun (WGS) entry which is preliminary data.</text>
</comment>
<dbReference type="Proteomes" id="UP000789405">
    <property type="component" value="Unassembled WGS sequence"/>
</dbReference>
<dbReference type="EMBL" id="CAJVPY010051550">
    <property type="protein sequence ID" value="CAG8814639.1"/>
    <property type="molecule type" value="Genomic_DNA"/>
</dbReference>
<dbReference type="AlphaFoldDB" id="A0A9N9K7L2"/>
<organism evidence="1 2">
    <name type="scientific">Dentiscutata erythropus</name>
    <dbReference type="NCBI Taxonomy" id="1348616"/>
    <lineage>
        <taxon>Eukaryota</taxon>
        <taxon>Fungi</taxon>
        <taxon>Fungi incertae sedis</taxon>
        <taxon>Mucoromycota</taxon>
        <taxon>Glomeromycotina</taxon>
        <taxon>Glomeromycetes</taxon>
        <taxon>Diversisporales</taxon>
        <taxon>Gigasporaceae</taxon>
        <taxon>Dentiscutata</taxon>
    </lineage>
</organism>
<evidence type="ECO:0000313" key="1">
    <source>
        <dbReference type="EMBL" id="CAG8814639.1"/>
    </source>
</evidence>
<sequence>SEIIKTVDLASILILMSIFDAEQNKTNYDSTSDYVIIHFIIMAKPKEDVMESQDKCPVVCVEEVEIKQNVFLRLNSSALIVQPNIKWK</sequence>
<evidence type="ECO:0000313" key="2">
    <source>
        <dbReference type="Proteomes" id="UP000789405"/>
    </source>
</evidence>
<protein>
    <submittedName>
        <fullName evidence="1">22866_t:CDS:1</fullName>
    </submittedName>
</protein>
<feature type="non-terminal residue" evidence="1">
    <location>
        <position position="88"/>
    </location>
</feature>
<name>A0A9N9K7L2_9GLOM</name>
<gene>
    <name evidence="1" type="ORF">DERYTH_LOCUS25994</name>
</gene>